<dbReference type="InterPro" id="IPR014917">
    <property type="entry name" value="DUF1800"/>
</dbReference>
<comment type="caution">
    <text evidence="2">The sequence shown here is derived from an EMBL/GenBank/DDBJ whole genome shotgun (WGS) entry which is preliminary data.</text>
</comment>
<dbReference type="Pfam" id="PF08811">
    <property type="entry name" value="DUF1800"/>
    <property type="match status" value="1"/>
</dbReference>
<keyword evidence="3" id="KW-1185">Reference proteome</keyword>
<evidence type="ECO:0000256" key="1">
    <source>
        <dbReference type="SAM" id="MobiDB-lite"/>
    </source>
</evidence>
<gene>
    <name evidence="2" type="ORF">NM961_03970</name>
</gene>
<evidence type="ECO:0000313" key="3">
    <source>
        <dbReference type="Proteomes" id="UP001165498"/>
    </source>
</evidence>
<dbReference type="RefSeq" id="WP_255911504.1">
    <property type="nucleotide sequence ID" value="NZ_JANFQO010000003.1"/>
</dbReference>
<sequence>MASAFASQVFSRRNLFQALAGAVGADTAPAMHRPGKAPLADTGEAKSQPEPNLSLPPAGVRWLQKATYGYSSTEYAQFQALPGASDDERWSNWVARQLNPAAISDSACDARLASGGFTTLGKTLPQLWTQHRVEDYLTRIQPIAEVECATTIRAVYSQRQLFEVMTDFWHDHFSTFGWDYDCAPVFPHYDRDVIRPNVFGNFRTLLEAVCKSTVMMYYLDLHGSSAAGPNENYARELIELHTLGAENYAGVLSPDDPSLAMGTGGDGLSIRLKYVDEDVYEACRALTGWTLRNGHWSYPGDNDGTFIYRELYSSGLSWHDRFTKYVLSRRFAPDMGQQDGIKLFDLLASHPGTAMFVARKLCRRFISDEPPQSLVSSIATLFLSTWQAPDQLKQVTQAVLLSSEFKNSWGSKMKRPFNSLAGALRATGADYTPTLATYGANTWPTKDEINSRLQQCGQRKFYWPSPNGYPDKLAAWSSSGSLAMTWKLLVRLTEIHKEVGYDNNRPFLIDILGQTNTALASNDRTAANIVGYWCDRILGFRPEPVYSKAVNFLRQNAAPTDVLTLNETWAGGANPNLRNHYTQSRLRATVALILCCPDALRR</sequence>
<name>A0ABT1QP34_9GAMM</name>
<dbReference type="Proteomes" id="UP001165498">
    <property type="component" value="Unassembled WGS sequence"/>
</dbReference>
<feature type="region of interest" description="Disordered" evidence="1">
    <location>
        <begin position="27"/>
        <end position="56"/>
    </location>
</feature>
<reference evidence="2" key="1">
    <citation type="submission" date="2022-07" db="EMBL/GenBank/DDBJ databases">
        <title>Tahibacter sp., a new gammaproteobacterium isolated from the silt sample collected at pig farm.</title>
        <authorList>
            <person name="Chen H."/>
        </authorList>
    </citation>
    <scope>NUCLEOTIDE SEQUENCE</scope>
    <source>
        <strain evidence="2">P2K</strain>
    </source>
</reference>
<evidence type="ECO:0000313" key="2">
    <source>
        <dbReference type="EMBL" id="MCQ4163860.1"/>
    </source>
</evidence>
<organism evidence="2 3">
    <name type="scientific">Tahibacter harae</name>
    <dbReference type="NCBI Taxonomy" id="2963937"/>
    <lineage>
        <taxon>Bacteria</taxon>
        <taxon>Pseudomonadati</taxon>
        <taxon>Pseudomonadota</taxon>
        <taxon>Gammaproteobacteria</taxon>
        <taxon>Lysobacterales</taxon>
        <taxon>Rhodanobacteraceae</taxon>
        <taxon>Tahibacter</taxon>
    </lineage>
</organism>
<proteinExistence type="predicted"/>
<accession>A0ABT1QP34</accession>
<protein>
    <submittedName>
        <fullName evidence="2">DUF1800 domain-containing protein</fullName>
    </submittedName>
</protein>
<dbReference type="EMBL" id="JANFQO010000003">
    <property type="protein sequence ID" value="MCQ4163860.1"/>
    <property type="molecule type" value="Genomic_DNA"/>
</dbReference>